<feature type="domain" description="Protein kinase" evidence="9">
    <location>
        <begin position="432"/>
        <end position="701"/>
    </location>
</feature>
<evidence type="ECO:0000256" key="5">
    <source>
        <dbReference type="ARBA" id="ARBA00022833"/>
    </source>
</evidence>
<dbReference type="InterPro" id="IPR046349">
    <property type="entry name" value="C1-like_sf"/>
</dbReference>
<evidence type="ECO:0000256" key="1">
    <source>
        <dbReference type="ARBA" id="ARBA00010507"/>
    </source>
</evidence>
<evidence type="ECO:0000256" key="6">
    <source>
        <dbReference type="ARBA" id="ARBA00022840"/>
    </source>
</evidence>
<dbReference type="PROSITE" id="PS00108">
    <property type="entry name" value="PROTEIN_KINASE_ST"/>
    <property type="match status" value="1"/>
</dbReference>
<proteinExistence type="inferred from homology"/>
<dbReference type="SMART" id="SM00109">
    <property type="entry name" value="C1"/>
    <property type="match status" value="1"/>
</dbReference>
<keyword evidence="2" id="KW-0808">Transferase</keyword>
<dbReference type="SMART" id="SM00455">
    <property type="entry name" value="RBD"/>
    <property type="match status" value="1"/>
</dbReference>
<dbReference type="InterPro" id="IPR008271">
    <property type="entry name" value="Ser/Thr_kinase_AS"/>
</dbReference>
<keyword evidence="4 7" id="KW-0547">Nucleotide-binding</keyword>
<dbReference type="PROSITE" id="PS00479">
    <property type="entry name" value="ZF_DAG_PE_1"/>
    <property type="match status" value="1"/>
</dbReference>
<dbReference type="PROSITE" id="PS50011">
    <property type="entry name" value="PROTEIN_KINASE_DOM"/>
    <property type="match status" value="1"/>
</dbReference>
<evidence type="ECO:0000313" key="13">
    <source>
        <dbReference type="Proteomes" id="UP000024404"/>
    </source>
</evidence>
<evidence type="ECO:0000259" key="10">
    <source>
        <dbReference type="PROSITE" id="PS50081"/>
    </source>
</evidence>
<evidence type="ECO:0000256" key="7">
    <source>
        <dbReference type="PROSITE-ProRule" id="PRU10141"/>
    </source>
</evidence>
<feature type="binding site" evidence="7">
    <location>
        <position position="459"/>
    </location>
    <ligand>
        <name>ATP</name>
        <dbReference type="ChEBI" id="CHEBI:30616"/>
    </ligand>
</feature>
<dbReference type="Proteomes" id="UP000024404">
    <property type="component" value="Unassembled WGS sequence"/>
</dbReference>
<reference evidence="12" key="2">
    <citation type="submission" date="2018-02" db="UniProtKB">
        <authorList>
            <consortium name="EnsemblMetazoa"/>
        </authorList>
    </citation>
    <scope>IDENTIFICATION</scope>
</reference>
<dbReference type="Gene3D" id="3.30.200.20">
    <property type="entry name" value="Phosphorylase Kinase, domain 1"/>
    <property type="match status" value="1"/>
</dbReference>
<dbReference type="PROSITE" id="PS50081">
    <property type="entry name" value="ZF_DAG_PE_2"/>
    <property type="match status" value="1"/>
</dbReference>
<dbReference type="SUPFAM" id="SSF56112">
    <property type="entry name" value="Protein kinase-like (PK-like)"/>
    <property type="match status" value="1"/>
</dbReference>
<evidence type="ECO:0000256" key="4">
    <source>
        <dbReference type="ARBA" id="ARBA00022741"/>
    </source>
</evidence>
<keyword evidence="2" id="KW-0418">Kinase</keyword>
<feature type="region of interest" description="Disordered" evidence="8">
    <location>
        <begin position="21"/>
        <end position="48"/>
    </location>
</feature>
<feature type="region of interest" description="Disordered" evidence="8">
    <location>
        <begin position="322"/>
        <end position="409"/>
    </location>
</feature>
<dbReference type="PROSITE" id="PS00107">
    <property type="entry name" value="PROTEIN_KINASE_ATP"/>
    <property type="match status" value="1"/>
</dbReference>
<dbReference type="GO" id="GO:0005524">
    <property type="term" value="F:ATP binding"/>
    <property type="evidence" value="ECO:0007669"/>
    <property type="project" value="UniProtKB-UniRule"/>
</dbReference>
<dbReference type="EnsemblMetazoa" id="OVOC5241.1">
    <property type="protein sequence ID" value="OVOC5241.1"/>
    <property type="gene ID" value="WBGene00242050"/>
</dbReference>
<dbReference type="EnsemblMetazoa" id="OVOC5241.2">
    <property type="protein sequence ID" value="OVOC5241.2"/>
    <property type="gene ID" value="WBGene00242050"/>
</dbReference>
<dbReference type="Gene3D" id="3.30.60.20">
    <property type="match status" value="1"/>
</dbReference>
<dbReference type="Pfam" id="PF00130">
    <property type="entry name" value="C1_1"/>
    <property type="match status" value="1"/>
</dbReference>
<dbReference type="Gene3D" id="3.10.20.90">
    <property type="entry name" value="Phosphatidylinositol 3-kinase Catalytic Subunit, Chain A, domain 1"/>
    <property type="match status" value="1"/>
</dbReference>
<reference evidence="13" key="1">
    <citation type="submission" date="2013-10" db="EMBL/GenBank/DDBJ databases">
        <title>Genome sequencing of Onchocerca volvulus.</title>
        <authorList>
            <person name="Cotton J."/>
            <person name="Tsai J."/>
            <person name="Stanley E."/>
            <person name="Tracey A."/>
            <person name="Holroyd N."/>
            <person name="Lustigman S."/>
            <person name="Berriman M."/>
        </authorList>
    </citation>
    <scope>NUCLEOTIDE SEQUENCE</scope>
</reference>
<dbReference type="InterPro" id="IPR011009">
    <property type="entry name" value="Kinase-like_dom_sf"/>
</dbReference>
<dbReference type="GO" id="GO:0051321">
    <property type="term" value="P:meiotic cell cycle"/>
    <property type="evidence" value="ECO:0007669"/>
    <property type="project" value="UniProtKB-KW"/>
</dbReference>
<feature type="compositionally biased region" description="Low complexity" evidence="8">
    <location>
        <begin position="21"/>
        <end position="32"/>
    </location>
</feature>
<feature type="compositionally biased region" description="Low complexity" evidence="8">
    <location>
        <begin position="337"/>
        <end position="355"/>
    </location>
</feature>
<name>A0A2K6W646_ONCVO</name>
<dbReference type="PROSITE" id="PS50898">
    <property type="entry name" value="RBD"/>
    <property type="match status" value="1"/>
</dbReference>
<keyword evidence="3" id="KW-0479">Metal-binding</keyword>
<evidence type="ECO:0000256" key="8">
    <source>
        <dbReference type="SAM" id="MobiDB-lite"/>
    </source>
</evidence>
<dbReference type="Pfam" id="PF07714">
    <property type="entry name" value="PK_Tyr_Ser-Thr"/>
    <property type="match status" value="1"/>
</dbReference>
<evidence type="ECO:0000256" key="3">
    <source>
        <dbReference type="ARBA" id="ARBA00022723"/>
    </source>
</evidence>
<dbReference type="InterPro" id="IPR000719">
    <property type="entry name" value="Prot_kinase_dom"/>
</dbReference>
<organism evidence="12 13">
    <name type="scientific">Onchocerca volvulus</name>
    <dbReference type="NCBI Taxonomy" id="6282"/>
    <lineage>
        <taxon>Eukaryota</taxon>
        <taxon>Metazoa</taxon>
        <taxon>Ecdysozoa</taxon>
        <taxon>Nematoda</taxon>
        <taxon>Chromadorea</taxon>
        <taxon>Rhabditida</taxon>
        <taxon>Spirurina</taxon>
        <taxon>Spiruromorpha</taxon>
        <taxon>Filarioidea</taxon>
        <taxon>Onchocercidae</taxon>
        <taxon>Onchocerca</taxon>
    </lineage>
</organism>
<keyword evidence="2" id="KW-0723">Serine/threonine-protein kinase</keyword>
<dbReference type="InterPro" id="IPR017441">
    <property type="entry name" value="Protein_kinase_ATP_BS"/>
</dbReference>
<accession>A0A2K6W646</accession>
<dbReference type="CDD" id="cd20811">
    <property type="entry name" value="C1_Raf"/>
    <property type="match status" value="1"/>
</dbReference>
<dbReference type="InterPro" id="IPR003116">
    <property type="entry name" value="RBD_dom"/>
</dbReference>
<comment type="similarity">
    <text evidence="1">Belongs to the protein kinase superfamily. TKL Ser/Thr protein kinase family. RAF subfamily.</text>
</comment>
<dbReference type="SUPFAM" id="SSF57889">
    <property type="entry name" value="Cysteine-rich domain"/>
    <property type="match status" value="1"/>
</dbReference>
<dbReference type="InterPro" id="IPR051681">
    <property type="entry name" value="Ser/Thr_Kinases-Pseudokinases"/>
</dbReference>
<dbReference type="STRING" id="6282.A0A2K6W646"/>
<dbReference type="PANTHER" id="PTHR44329:SF262">
    <property type="entry name" value="RAF HOMOLOG SERINE_THREONINE-PROTEIN KINASE RAF"/>
    <property type="match status" value="1"/>
</dbReference>
<evidence type="ECO:0000259" key="11">
    <source>
        <dbReference type="PROSITE" id="PS50898"/>
    </source>
</evidence>
<dbReference type="Gene3D" id="1.10.510.10">
    <property type="entry name" value="Transferase(Phosphotransferase) domain 1"/>
    <property type="match status" value="1"/>
</dbReference>
<dbReference type="CDD" id="cd14062">
    <property type="entry name" value="STKc_Raf"/>
    <property type="match status" value="1"/>
</dbReference>
<dbReference type="InterPro" id="IPR001245">
    <property type="entry name" value="Ser-Thr/Tyr_kinase_cat_dom"/>
</dbReference>
<feature type="compositionally biased region" description="Pro residues" evidence="8">
    <location>
        <begin position="360"/>
        <end position="369"/>
    </location>
</feature>
<dbReference type="SUPFAM" id="SSF54236">
    <property type="entry name" value="Ubiquitin-like"/>
    <property type="match status" value="1"/>
</dbReference>
<dbReference type="OMA" id="PYSHINS"/>
<sequence length="750" mass="83701">MIRMSLVGDVTEGCPGYQVSQSLSPLISPSSPDVYSSRAGGSPSPCTSPKRLSDSLILLHLPFNQHSKVEVKPGILARDAIAKILEKRAILPQMCRVCIGGDPSSPRIDLSMDLETLSNTLEKKELWVHSAYLSILVSIKHSFVRKTFLSVAFCDVCHKQIWLQGYRCELCQFTFHQKCGSKVPNYCDRMQQISHDVRMANKLRDICDQYEGPNAALVAEIIQHFQSPTADPLPNRVGISRQHAVRLPGQSEISIGINEASRDRSSSAPNIYEITKDETLRETKMLDALSSNVHVLVQPSGTIRTTKPTSFSGLRDWKLASNRRSNRLHPSTLVGVGSPSSTSSSPPPAYSGATYDPNSGLPPTPPQSAPPQKTFGFRFRSKSPNDKIPIKGPGGRSSISSDRLGESHEGDYKEKLKQRILMEGWEIDRALVTYHKKIGSGSFGTVYLGSYFGKVAIKKLNVGEPSPAQLQAFKNEVGVLKKTRHANVLLFMGWMREPDLAIVTQWCEGSSLYRQIHVNEPRVDFEISSVIDICKQIAQGMNYLHSRHIIHRDLKTNNIFLTDDGTVKIGDFGLATVKTRWSGGQQNQQPTGSILWMAPEVIRMQDANPYTTLSDVYSFGICLFELLSGVLPYSHINSRDQILFMVGRGYLKPDLTKVRHDTPKGLLALLEKCIKFCRDERLEFEQVLIYLERASAGLPRLKRSVSEPQIYRSYYDQHDFLLPVQTPSSPKTNTAANFSLFTTCSWTDQL</sequence>
<dbReference type="AlphaFoldDB" id="A0A2K6W646"/>
<dbReference type="SMART" id="SM00220">
    <property type="entry name" value="S_TKc"/>
    <property type="match status" value="1"/>
</dbReference>
<evidence type="ECO:0000313" key="12">
    <source>
        <dbReference type="EnsemblMetazoa" id="OVOC5241.1"/>
    </source>
</evidence>
<dbReference type="GO" id="GO:0046872">
    <property type="term" value="F:metal ion binding"/>
    <property type="evidence" value="ECO:0007669"/>
    <property type="project" value="UniProtKB-KW"/>
</dbReference>
<dbReference type="GO" id="GO:0048477">
    <property type="term" value="P:oogenesis"/>
    <property type="evidence" value="ECO:0007669"/>
    <property type="project" value="UniProtKB-KW"/>
</dbReference>
<feature type="domain" description="Phorbol-ester/DAG-type" evidence="10">
    <location>
        <begin position="140"/>
        <end position="187"/>
    </location>
</feature>
<keyword evidence="13" id="KW-1185">Reference proteome</keyword>
<feature type="domain" description="RBD" evidence="11">
    <location>
        <begin position="55"/>
        <end position="131"/>
    </location>
</feature>
<protein>
    <submittedName>
        <fullName evidence="12">Uncharacterized protein</fullName>
    </submittedName>
</protein>
<keyword evidence="5" id="KW-0862">Zinc</keyword>
<evidence type="ECO:0000259" key="9">
    <source>
        <dbReference type="PROSITE" id="PS50011"/>
    </source>
</evidence>
<evidence type="ECO:0000256" key="2">
    <source>
        <dbReference type="ARBA" id="ARBA00022527"/>
    </source>
</evidence>
<dbReference type="GO" id="GO:0004709">
    <property type="term" value="F:MAP kinase kinase kinase activity"/>
    <property type="evidence" value="ECO:0007669"/>
    <property type="project" value="TreeGrafter"/>
</dbReference>
<dbReference type="InterPro" id="IPR029071">
    <property type="entry name" value="Ubiquitin-like_domsf"/>
</dbReference>
<dbReference type="PANTHER" id="PTHR44329">
    <property type="entry name" value="SERINE/THREONINE-PROTEIN KINASE TNNI3K-RELATED"/>
    <property type="match status" value="1"/>
</dbReference>
<dbReference type="EMBL" id="CMVM020000150">
    <property type="status" value="NOT_ANNOTATED_CDS"/>
    <property type="molecule type" value="Genomic_DNA"/>
</dbReference>
<dbReference type="InterPro" id="IPR002219">
    <property type="entry name" value="PKC_DAG/PE"/>
</dbReference>
<keyword evidence="6 7" id="KW-0067">ATP-binding</keyword>
<dbReference type="Pfam" id="PF02196">
    <property type="entry name" value="RBD"/>
    <property type="match status" value="1"/>
</dbReference>